<evidence type="ECO:0000313" key="7">
    <source>
        <dbReference type="Proteomes" id="UP000092683"/>
    </source>
</evidence>
<dbReference type="GO" id="GO:0016042">
    <property type="term" value="P:lipid catabolic process"/>
    <property type="evidence" value="ECO:0007669"/>
    <property type="project" value="UniProtKB-UniRule"/>
</dbReference>
<dbReference type="InterPro" id="IPR016035">
    <property type="entry name" value="Acyl_Trfase/lysoPLipase"/>
</dbReference>
<evidence type="ECO:0000313" key="6">
    <source>
        <dbReference type="EMBL" id="OCB54329.1"/>
    </source>
</evidence>
<feature type="domain" description="PNPLA" evidence="5">
    <location>
        <begin position="5"/>
        <end position="175"/>
    </location>
</feature>
<keyword evidence="2 4" id="KW-0442">Lipid degradation</keyword>
<dbReference type="Pfam" id="PF01734">
    <property type="entry name" value="Patatin"/>
    <property type="match status" value="1"/>
</dbReference>
<comment type="caution">
    <text evidence="6">The sequence shown here is derived from an EMBL/GenBank/DDBJ whole genome shotgun (WGS) entry which is preliminary data.</text>
</comment>
<dbReference type="PANTHER" id="PTHR14226:SF29">
    <property type="entry name" value="NEUROPATHY TARGET ESTERASE SWS"/>
    <property type="match status" value="1"/>
</dbReference>
<gene>
    <name evidence="6" type="ORF">A5677_20185</name>
</gene>
<dbReference type="GO" id="GO:0016787">
    <property type="term" value="F:hydrolase activity"/>
    <property type="evidence" value="ECO:0007669"/>
    <property type="project" value="UniProtKB-UniRule"/>
</dbReference>
<dbReference type="InterPro" id="IPR050301">
    <property type="entry name" value="NTE"/>
</dbReference>
<reference evidence="6 7" key="1">
    <citation type="submission" date="2016-06" db="EMBL/GenBank/DDBJ databases">
        <authorList>
            <person name="Kjaerup R.B."/>
            <person name="Dalgaard T.S."/>
            <person name="Juul-Madsen H.R."/>
        </authorList>
    </citation>
    <scope>NUCLEOTIDE SEQUENCE [LARGE SCALE GENOMIC DNA]</scope>
    <source>
        <strain evidence="6 7">E3012</strain>
    </source>
</reference>
<dbReference type="RefSeq" id="WP_065441580.1">
    <property type="nucleotide sequence ID" value="NZ_MBEC01000046.1"/>
</dbReference>
<feature type="active site" description="Nucleophile" evidence="4">
    <location>
        <position position="38"/>
    </location>
</feature>
<proteinExistence type="predicted"/>
<evidence type="ECO:0000256" key="1">
    <source>
        <dbReference type="ARBA" id="ARBA00022801"/>
    </source>
</evidence>
<keyword evidence="3 4" id="KW-0443">Lipid metabolism</keyword>
<evidence type="ECO:0000256" key="2">
    <source>
        <dbReference type="ARBA" id="ARBA00022963"/>
    </source>
</evidence>
<feature type="short sequence motif" description="DGA/G" evidence="4">
    <location>
        <begin position="162"/>
        <end position="164"/>
    </location>
</feature>
<accession>A0A1B9D862</accession>
<keyword evidence="1 4" id="KW-0378">Hydrolase</keyword>
<feature type="active site" description="Proton acceptor" evidence="4">
    <location>
        <position position="162"/>
    </location>
</feature>
<evidence type="ECO:0000256" key="4">
    <source>
        <dbReference type="PROSITE-ProRule" id="PRU01161"/>
    </source>
</evidence>
<dbReference type="Gene3D" id="3.40.1090.10">
    <property type="entry name" value="Cytosolic phospholipase A2 catalytic domain"/>
    <property type="match status" value="2"/>
</dbReference>
<dbReference type="InterPro" id="IPR002641">
    <property type="entry name" value="PNPLA_dom"/>
</dbReference>
<organism evidence="6 7">
    <name type="scientific">Mycobacterium malmoense</name>
    <dbReference type="NCBI Taxonomy" id="1780"/>
    <lineage>
        <taxon>Bacteria</taxon>
        <taxon>Bacillati</taxon>
        <taxon>Actinomycetota</taxon>
        <taxon>Actinomycetes</taxon>
        <taxon>Mycobacteriales</taxon>
        <taxon>Mycobacteriaceae</taxon>
        <taxon>Mycobacterium</taxon>
    </lineage>
</organism>
<dbReference type="SUPFAM" id="SSF52151">
    <property type="entry name" value="FabD/lysophospholipase-like"/>
    <property type="match status" value="1"/>
</dbReference>
<feature type="short sequence motif" description="GXSXG" evidence="4">
    <location>
        <begin position="36"/>
        <end position="40"/>
    </location>
</feature>
<dbReference type="AlphaFoldDB" id="A0A1B9D862"/>
<name>A0A1B9D862_MYCMA</name>
<protein>
    <submittedName>
        <fullName evidence="6">Alpha/beta hydrolase</fullName>
    </submittedName>
</protein>
<evidence type="ECO:0000259" key="5">
    <source>
        <dbReference type="PROSITE" id="PS51635"/>
    </source>
</evidence>
<dbReference type="PROSITE" id="PS51635">
    <property type="entry name" value="PNPLA"/>
    <property type="match status" value="1"/>
</dbReference>
<evidence type="ECO:0000256" key="3">
    <source>
        <dbReference type="ARBA" id="ARBA00023098"/>
    </source>
</evidence>
<dbReference type="OrthoDB" id="4080114at2"/>
<dbReference type="Proteomes" id="UP000092683">
    <property type="component" value="Unassembled WGS sequence"/>
</dbReference>
<dbReference type="PANTHER" id="PTHR14226">
    <property type="entry name" value="NEUROPATHY TARGET ESTERASE/SWISS CHEESE D.MELANOGASTER"/>
    <property type="match status" value="1"/>
</dbReference>
<dbReference type="EMBL" id="MBEE01000123">
    <property type="protein sequence ID" value="OCB54329.1"/>
    <property type="molecule type" value="Genomic_DNA"/>
</dbReference>
<comment type="caution">
    <text evidence="4">Lacks conserved residue(s) required for the propagation of feature annotation.</text>
</comment>
<sequence>MPTAFVLSGGASLGAIHVGMLLALADEGERPDLIVGTSVGAVNGGWIASRPDRAGIRGLADLWTSLSRKEIFPARPVAGAMGVLGRRSHLVPNTGLRRLLADRLEFARLEEAPIPLHVVATDVVSGGDVLLSSGDAVDAIAASAAIPGVFPPVRVGGRDLMDGGVVNNTPVSHAVALGADRVWVLPTGYSCALPTAPKTAVNMALHAMTLALNHRLAVDVERFERAVDLRVIRPLCPVATSGADFSQAATLIERSHAATREWLAARPPATGQAGLLEPHRH</sequence>